<dbReference type="PANTHER" id="PTHR43647">
    <property type="entry name" value="DEHYDROGENASE"/>
    <property type="match status" value="1"/>
</dbReference>
<dbReference type="GO" id="GO:0006694">
    <property type="term" value="P:steroid biosynthetic process"/>
    <property type="evidence" value="ECO:0007669"/>
    <property type="project" value="UniProtKB-KW"/>
</dbReference>
<dbReference type="GO" id="GO:0000253">
    <property type="term" value="F:3-beta-hydroxysteroid 3-dehydrogenase (NADP+) activity"/>
    <property type="evidence" value="ECO:0007669"/>
    <property type="project" value="TreeGrafter"/>
</dbReference>
<dbReference type="SUPFAM" id="SSF51735">
    <property type="entry name" value="NAD(P)-binding Rossmann-fold domains"/>
    <property type="match status" value="1"/>
</dbReference>
<dbReference type="GO" id="GO:0005811">
    <property type="term" value="C:lipid droplet"/>
    <property type="evidence" value="ECO:0007669"/>
    <property type="project" value="TreeGrafter"/>
</dbReference>
<keyword evidence="2" id="KW-0521">NADP</keyword>
<organism evidence="7 8">
    <name type="scientific">Laccaria amethystina LaAM-08-1</name>
    <dbReference type="NCBI Taxonomy" id="1095629"/>
    <lineage>
        <taxon>Eukaryota</taxon>
        <taxon>Fungi</taxon>
        <taxon>Dikarya</taxon>
        <taxon>Basidiomycota</taxon>
        <taxon>Agaricomycotina</taxon>
        <taxon>Agaricomycetes</taxon>
        <taxon>Agaricomycetidae</taxon>
        <taxon>Agaricales</taxon>
        <taxon>Agaricineae</taxon>
        <taxon>Hydnangiaceae</taxon>
        <taxon>Laccaria</taxon>
    </lineage>
</organism>
<name>A0A0C9X637_9AGAR</name>
<dbReference type="InterPro" id="IPR036291">
    <property type="entry name" value="NAD(P)-bd_dom_sf"/>
</dbReference>
<dbReference type="GO" id="GO:0005789">
    <property type="term" value="C:endoplasmic reticulum membrane"/>
    <property type="evidence" value="ECO:0007669"/>
    <property type="project" value="TreeGrafter"/>
</dbReference>
<evidence type="ECO:0000256" key="3">
    <source>
        <dbReference type="ARBA" id="ARBA00022955"/>
    </source>
</evidence>
<evidence type="ECO:0000313" key="8">
    <source>
        <dbReference type="Proteomes" id="UP000054477"/>
    </source>
</evidence>
<keyword evidence="1" id="KW-0444">Lipid biosynthesis</keyword>
<sequence length="419" mass="47227">MVISSKPIIIVTGANAGVGFGICQRLLFQLSQAHPTDALPQAFAPDTQTTEIPTTYNGLTLIMACRSEKRAAEARAKLLRLFNAHVEILRKSPNYDGHAHKFRENVDIQFHYLDLASIVSVFRFAEELPQRYPYISHLICNAGVISFKGLHWPTCFQQLFTDPVGVVTHPRFNLQHKGELSIDGLGWVWQCNTFSHYALFRELQPLLAASPTEARVIWSSSLEALPCFYDSEDWQLKNTDHSYENSKYQIDLIATALEQQSIQEVAPDSKRIRHFISQPGCCDTQVVPIGMILNFIKVMLFYLARFFGSVNHNIEPFKSAIATVHLVLAPLYFITPLVVSRSPTPANETNSYVLGTHPIRFGSQTGLWGDEHVGLTKVAEWETHKEEGEALLARCDSLLHSLRVSERVTMDFETASEHM</sequence>
<dbReference type="PANTHER" id="PTHR43647:SF1">
    <property type="entry name" value="3-KETO-STEROID REDUCTASE ERG27"/>
    <property type="match status" value="1"/>
</dbReference>
<evidence type="ECO:0000256" key="1">
    <source>
        <dbReference type="ARBA" id="ARBA00022516"/>
    </source>
</evidence>
<evidence type="ECO:0000256" key="2">
    <source>
        <dbReference type="ARBA" id="ARBA00022857"/>
    </source>
</evidence>
<dbReference type="STRING" id="1095629.A0A0C9X637"/>
<dbReference type="EMBL" id="KN838546">
    <property type="protein sequence ID" value="KIK07650.1"/>
    <property type="molecule type" value="Genomic_DNA"/>
</dbReference>
<dbReference type="OrthoDB" id="9989144at2759"/>
<dbReference type="GO" id="GO:0005741">
    <property type="term" value="C:mitochondrial outer membrane"/>
    <property type="evidence" value="ECO:0007669"/>
    <property type="project" value="TreeGrafter"/>
</dbReference>
<evidence type="ECO:0000313" key="7">
    <source>
        <dbReference type="EMBL" id="KIK07650.1"/>
    </source>
</evidence>
<keyword evidence="3" id="KW-0752">Steroid biosynthesis</keyword>
<evidence type="ECO:0000256" key="5">
    <source>
        <dbReference type="ARBA" id="ARBA00023098"/>
    </source>
</evidence>
<dbReference type="InterPro" id="IPR051593">
    <property type="entry name" value="Ergosterol_Biosynth_ERG27"/>
</dbReference>
<reference evidence="7 8" key="1">
    <citation type="submission" date="2014-04" db="EMBL/GenBank/DDBJ databases">
        <authorList>
            <consortium name="DOE Joint Genome Institute"/>
            <person name="Kuo A."/>
            <person name="Kohler A."/>
            <person name="Nagy L.G."/>
            <person name="Floudas D."/>
            <person name="Copeland A."/>
            <person name="Barry K.W."/>
            <person name="Cichocki N."/>
            <person name="Veneault-Fourrey C."/>
            <person name="LaButti K."/>
            <person name="Lindquist E.A."/>
            <person name="Lipzen A."/>
            <person name="Lundell T."/>
            <person name="Morin E."/>
            <person name="Murat C."/>
            <person name="Sun H."/>
            <person name="Tunlid A."/>
            <person name="Henrissat B."/>
            <person name="Grigoriev I.V."/>
            <person name="Hibbett D.S."/>
            <person name="Martin F."/>
            <person name="Nordberg H.P."/>
            <person name="Cantor M.N."/>
            <person name="Hua S.X."/>
        </authorList>
    </citation>
    <scope>NUCLEOTIDE SEQUENCE [LARGE SCALE GENOMIC DNA]</scope>
    <source>
        <strain evidence="7 8">LaAM-08-1</strain>
    </source>
</reference>
<reference evidence="8" key="2">
    <citation type="submission" date="2015-01" db="EMBL/GenBank/DDBJ databases">
        <title>Evolutionary Origins and Diversification of the Mycorrhizal Mutualists.</title>
        <authorList>
            <consortium name="DOE Joint Genome Institute"/>
            <consortium name="Mycorrhizal Genomics Consortium"/>
            <person name="Kohler A."/>
            <person name="Kuo A."/>
            <person name="Nagy L.G."/>
            <person name="Floudas D."/>
            <person name="Copeland A."/>
            <person name="Barry K.W."/>
            <person name="Cichocki N."/>
            <person name="Veneault-Fourrey C."/>
            <person name="LaButti K."/>
            <person name="Lindquist E.A."/>
            <person name="Lipzen A."/>
            <person name="Lundell T."/>
            <person name="Morin E."/>
            <person name="Murat C."/>
            <person name="Riley R."/>
            <person name="Ohm R."/>
            <person name="Sun H."/>
            <person name="Tunlid A."/>
            <person name="Henrissat B."/>
            <person name="Grigoriev I.V."/>
            <person name="Hibbett D.S."/>
            <person name="Martin F."/>
        </authorList>
    </citation>
    <scope>NUCLEOTIDE SEQUENCE [LARGE SCALE GENOMIC DNA]</scope>
    <source>
        <strain evidence="8">LaAM-08-1</strain>
    </source>
</reference>
<dbReference type="Gene3D" id="3.40.50.720">
    <property type="entry name" value="NAD(P)-binding Rossmann-like Domain"/>
    <property type="match status" value="1"/>
</dbReference>
<comment type="similarity">
    <text evidence="6">Belongs to the short-chain dehydrogenases/reductases (SDR) family. ERG27 subfamily.</text>
</comment>
<proteinExistence type="inferred from homology"/>
<evidence type="ECO:0000256" key="4">
    <source>
        <dbReference type="ARBA" id="ARBA00023002"/>
    </source>
</evidence>
<evidence type="ECO:0008006" key="9">
    <source>
        <dbReference type="Google" id="ProtNLM"/>
    </source>
</evidence>
<dbReference type="Proteomes" id="UP000054477">
    <property type="component" value="Unassembled WGS sequence"/>
</dbReference>
<keyword evidence="8" id="KW-1185">Reference proteome</keyword>
<gene>
    <name evidence="7" type="ORF">K443DRAFT_673230</name>
</gene>
<dbReference type="AlphaFoldDB" id="A0A0C9X637"/>
<evidence type="ECO:0000256" key="6">
    <source>
        <dbReference type="ARBA" id="ARBA00023593"/>
    </source>
</evidence>
<keyword evidence="4" id="KW-0560">Oxidoreductase</keyword>
<dbReference type="HOGENOM" id="CLU_029944_1_0_1"/>
<protein>
    <recommendedName>
        <fullName evidence="9">3-keto-steroid reductase</fullName>
    </recommendedName>
</protein>
<accession>A0A0C9X637</accession>
<keyword evidence="5" id="KW-0443">Lipid metabolism</keyword>